<evidence type="ECO:0000256" key="7">
    <source>
        <dbReference type="PROSITE-ProRule" id="PRU00418"/>
    </source>
</evidence>
<feature type="active site" description="Tele-phosphohistidine intermediate" evidence="5">
    <location>
        <position position="78"/>
    </location>
</feature>
<dbReference type="InterPro" id="IPR003188">
    <property type="entry name" value="PTS_IIA_lac/cel"/>
</dbReference>
<dbReference type="AlphaFoldDB" id="A0A6P2CNB5"/>
<dbReference type="GO" id="GO:0009401">
    <property type="term" value="P:phosphoenolpyruvate-dependent sugar phosphotransferase system"/>
    <property type="evidence" value="ECO:0007669"/>
    <property type="project" value="UniProtKB-KW"/>
</dbReference>
<dbReference type="NCBIfam" id="NF007156">
    <property type="entry name" value="PRK09591.1"/>
    <property type="match status" value="1"/>
</dbReference>
<keyword evidence="6" id="KW-0479">Metal-binding</keyword>
<evidence type="ECO:0000313" key="9">
    <source>
        <dbReference type="EMBL" id="TYC47074.1"/>
    </source>
</evidence>
<dbReference type="PANTHER" id="PTHR34382:SF7">
    <property type="entry name" value="PTS SYSTEM N,N'-DIACETYLCHITOBIOSE-SPECIFIC EIIA COMPONENT"/>
    <property type="match status" value="1"/>
</dbReference>
<evidence type="ECO:0000256" key="2">
    <source>
        <dbReference type="ARBA" id="ARBA00022597"/>
    </source>
</evidence>
<dbReference type="SUPFAM" id="SSF46973">
    <property type="entry name" value="Enzyme IIa from lactose specific PTS, IIa-lac"/>
    <property type="match status" value="1"/>
</dbReference>
<name>A0A6P2CNB5_9LACO</name>
<sequence>MNSEEIQVVAFEIILHSGNARTLVHQAFDEMRKRNFIKSNEDLKISNDELLLAHKAQSQLLKDYASGNKIDMEVILVHAQDHLMTTMTLREMAIEMQHLYEEVQNIENSNDTQTETDTG</sequence>
<feature type="coiled-coil region" evidence="8">
    <location>
        <begin position="89"/>
        <end position="116"/>
    </location>
</feature>
<dbReference type="EMBL" id="SDGY01000001">
    <property type="protein sequence ID" value="TYC47074.1"/>
    <property type="molecule type" value="Genomic_DNA"/>
</dbReference>
<dbReference type="InterPro" id="IPR036542">
    <property type="entry name" value="PTS_IIA_lac/cel_sf"/>
</dbReference>
<dbReference type="PIRSF" id="PIRSF000699">
    <property type="entry name" value="PTS_IILac_III"/>
    <property type="match status" value="1"/>
</dbReference>
<dbReference type="PANTHER" id="PTHR34382">
    <property type="entry name" value="PTS SYSTEM N,N'-DIACETYLCHITOBIOSE-SPECIFIC EIIA COMPONENT"/>
    <property type="match status" value="1"/>
</dbReference>
<organism evidence="9 10">
    <name type="scientific">Leuconostoc litchii</name>
    <dbReference type="NCBI Taxonomy" id="1981069"/>
    <lineage>
        <taxon>Bacteria</taxon>
        <taxon>Bacillati</taxon>
        <taxon>Bacillota</taxon>
        <taxon>Bacilli</taxon>
        <taxon>Lactobacillales</taxon>
        <taxon>Lactobacillaceae</taxon>
        <taxon>Leuconostoc</taxon>
    </lineage>
</organism>
<keyword evidence="10" id="KW-1185">Reference proteome</keyword>
<dbReference type="Pfam" id="PF02255">
    <property type="entry name" value="PTS_IIA"/>
    <property type="match status" value="1"/>
</dbReference>
<dbReference type="GO" id="GO:0016740">
    <property type="term" value="F:transferase activity"/>
    <property type="evidence" value="ECO:0007669"/>
    <property type="project" value="UniProtKB-KW"/>
</dbReference>
<evidence type="ECO:0000256" key="6">
    <source>
        <dbReference type="PIRSR" id="PIRSR000699-2"/>
    </source>
</evidence>
<comment type="caution">
    <text evidence="9">The sequence shown here is derived from an EMBL/GenBank/DDBJ whole genome shotgun (WGS) entry which is preliminary data.</text>
</comment>
<keyword evidence="4" id="KW-0598">Phosphotransferase system</keyword>
<keyword evidence="6" id="KW-0460">Magnesium</keyword>
<dbReference type="GO" id="GO:0046872">
    <property type="term" value="F:metal ion binding"/>
    <property type="evidence" value="ECO:0007669"/>
    <property type="project" value="UniProtKB-KW"/>
</dbReference>
<dbReference type="CDD" id="cd00215">
    <property type="entry name" value="PTS_IIA_lac"/>
    <property type="match status" value="1"/>
</dbReference>
<evidence type="ECO:0000256" key="8">
    <source>
        <dbReference type="SAM" id="Coils"/>
    </source>
</evidence>
<feature type="modified residue" description="Phosphohistidine; by HPr" evidence="7">
    <location>
        <position position="78"/>
    </location>
</feature>
<evidence type="ECO:0000256" key="3">
    <source>
        <dbReference type="ARBA" id="ARBA00022679"/>
    </source>
</evidence>
<comment type="cofactor">
    <cofactor evidence="6">
        <name>Mg(2+)</name>
        <dbReference type="ChEBI" id="CHEBI:18420"/>
    </cofactor>
    <text evidence="6">Binds 1 Mg(2+) ion per trimer.</text>
</comment>
<dbReference type="Proteomes" id="UP000442244">
    <property type="component" value="Unassembled WGS sequence"/>
</dbReference>
<feature type="binding site" evidence="6">
    <location>
        <position position="81"/>
    </location>
    <ligand>
        <name>Mg(2+)</name>
        <dbReference type="ChEBI" id="CHEBI:18420"/>
        <note>ligand shared between all trimeric partners</note>
    </ligand>
</feature>
<dbReference type="Gene3D" id="1.20.58.80">
    <property type="entry name" value="Phosphotransferase system, lactose/cellobiose-type IIA subunit"/>
    <property type="match status" value="1"/>
</dbReference>
<evidence type="ECO:0000313" key="10">
    <source>
        <dbReference type="Proteomes" id="UP000442244"/>
    </source>
</evidence>
<accession>A0A6P2CNB5</accession>
<reference evidence="9 10" key="1">
    <citation type="submission" date="2019-01" db="EMBL/GenBank/DDBJ databases">
        <title>Leuconostoc litchii sp. nov., a novel lactic acid bacterium isolated from lychee.</title>
        <authorList>
            <person name="Wang L.-T."/>
        </authorList>
    </citation>
    <scope>NUCLEOTIDE SEQUENCE [LARGE SCALE GENOMIC DNA]</scope>
    <source>
        <strain evidence="9 10">MB7</strain>
    </source>
</reference>
<gene>
    <name evidence="9" type="ORF">ESZ47_02775</name>
</gene>
<protein>
    <submittedName>
        <fullName evidence="9">PTS cellobiose transporter subunit IIA</fullName>
    </submittedName>
</protein>
<evidence type="ECO:0000256" key="4">
    <source>
        <dbReference type="ARBA" id="ARBA00022683"/>
    </source>
</evidence>
<keyword evidence="1" id="KW-0813">Transport</keyword>
<keyword evidence="2" id="KW-0762">Sugar transport</keyword>
<proteinExistence type="predicted"/>
<dbReference type="PROSITE" id="PS51095">
    <property type="entry name" value="PTS_EIIA_TYPE_3"/>
    <property type="match status" value="1"/>
</dbReference>
<dbReference type="RefSeq" id="WP_148604528.1">
    <property type="nucleotide sequence ID" value="NZ_BSUV01000001.1"/>
</dbReference>
<evidence type="ECO:0000256" key="1">
    <source>
        <dbReference type="ARBA" id="ARBA00022448"/>
    </source>
</evidence>
<evidence type="ECO:0000256" key="5">
    <source>
        <dbReference type="PIRSR" id="PIRSR000699-1"/>
    </source>
</evidence>
<keyword evidence="3" id="KW-0808">Transferase</keyword>
<dbReference type="OrthoDB" id="350602at2"/>
<keyword evidence="8" id="KW-0175">Coiled coil</keyword>